<accession>A0A432YDF7</accession>
<dbReference type="OrthoDB" id="7907428at2"/>
<organism evidence="2 3">
    <name type="scientific">Pseudidiomarina insulisalsae</name>
    <dbReference type="NCBI Taxonomy" id="575789"/>
    <lineage>
        <taxon>Bacteria</taxon>
        <taxon>Pseudomonadati</taxon>
        <taxon>Pseudomonadota</taxon>
        <taxon>Gammaproteobacteria</taxon>
        <taxon>Alteromonadales</taxon>
        <taxon>Idiomarinaceae</taxon>
        <taxon>Pseudidiomarina</taxon>
    </lineage>
</organism>
<keyword evidence="1" id="KW-1133">Transmembrane helix</keyword>
<dbReference type="EMBL" id="PIPY01000009">
    <property type="protein sequence ID" value="RUO59028.1"/>
    <property type="molecule type" value="Genomic_DNA"/>
</dbReference>
<dbReference type="RefSeq" id="WP_126755018.1">
    <property type="nucleotide sequence ID" value="NZ_PIPY01000009.1"/>
</dbReference>
<sequence>MLRICIAFVLAVLAGAIVGSIIQTQFNLAALVELSVPIPFDVRISTIIHDLIHFSPIFGVILVCVLIVALPLAYLFSRVTPVAERWWFIGAGFMGVLVGLEVVNLLAPMPTLIAATRGWAGLLAMAATGALAGWIFDRLWHPTPQELAERVL</sequence>
<proteinExistence type="predicted"/>
<dbReference type="AlphaFoldDB" id="A0A432YDF7"/>
<keyword evidence="1" id="KW-0472">Membrane</keyword>
<feature type="transmembrane region" description="Helical" evidence="1">
    <location>
        <begin position="86"/>
        <end position="107"/>
    </location>
</feature>
<comment type="caution">
    <text evidence="2">The sequence shown here is derived from an EMBL/GenBank/DDBJ whole genome shotgun (WGS) entry which is preliminary data.</text>
</comment>
<evidence type="ECO:0000313" key="2">
    <source>
        <dbReference type="EMBL" id="RUO59028.1"/>
    </source>
</evidence>
<feature type="transmembrane region" description="Helical" evidence="1">
    <location>
        <begin position="51"/>
        <end position="74"/>
    </location>
</feature>
<reference evidence="3" key="1">
    <citation type="journal article" date="2018" name="Front. Microbiol.">
        <title>Genome-Based Analysis Reveals the Taxonomy and Diversity of the Family Idiomarinaceae.</title>
        <authorList>
            <person name="Liu Y."/>
            <person name="Lai Q."/>
            <person name="Shao Z."/>
        </authorList>
    </citation>
    <scope>NUCLEOTIDE SEQUENCE [LARGE SCALE GENOMIC DNA]</scope>
    <source>
        <strain evidence="3">CVS-6</strain>
    </source>
</reference>
<gene>
    <name evidence="2" type="ORF">CWI71_09425</name>
</gene>
<feature type="transmembrane region" description="Helical" evidence="1">
    <location>
        <begin position="119"/>
        <end position="136"/>
    </location>
</feature>
<keyword evidence="3" id="KW-1185">Reference proteome</keyword>
<protein>
    <submittedName>
        <fullName evidence="2">Uncharacterized protein</fullName>
    </submittedName>
</protein>
<name>A0A432YDF7_9GAMM</name>
<keyword evidence="1" id="KW-0812">Transmembrane</keyword>
<dbReference type="Proteomes" id="UP000288259">
    <property type="component" value="Unassembled WGS sequence"/>
</dbReference>
<evidence type="ECO:0000313" key="3">
    <source>
        <dbReference type="Proteomes" id="UP000288259"/>
    </source>
</evidence>
<evidence type="ECO:0000256" key="1">
    <source>
        <dbReference type="SAM" id="Phobius"/>
    </source>
</evidence>